<name>A0ABC8JP91_ERUVS</name>
<dbReference type="AlphaFoldDB" id="A0ABC8JP91"/>
<organism evidence="1 2">
    <name type="scientific">Eruca vesicaria subsp. sativa</name>
    <name type="common">Garden rocket</name>
    <name type="synonym">Eruca sativa</name>
    <dbReference type="NCBI Taxonomy" id="29727"/>
    <lineage>
        <taxon>Eukaryota</taxon>
        <taxon>Viridiplantae</taxon>
        <taxon>Streptophyta</taxon>
        <taxon>Embryophyta</taxon>
        <taxon>Tracheophyta</taxon>
        <taxon>Spermatophyta</taxon>
        <taxon>Magnoliopsida</taxon>
        <taxon>eudicotyledons</taxon>
        <taxon>Gunneridae</taxon>
        <taxon>Pentapetalae</taxon>
        <taxon>rosids</taxon>
        <taxon>malvids</taxon>
        <taxon>Brassicales</taxon>
        <taxon>Brassicaceae</taxon>
        <taxon>Brassiceae</taxon>
        <taxon>Eruca</taxon>
    </lineage>
</organism>
<protein>
    <submittedName>
        <fullName evidence="1">Uncharacterized protein</fullName>
    </submittedName>
</protein>
<reference evidence="1 2" key="1">
    <citation type="submission" date="2022-03" db="EMBL/GenBank/DDBJ databases">
        <authorList>
            <person name="Macdonald S."/>
            <person name="Ahmed S."/>
            <person name="Newling K."/>
        </authorList>
    </citation>
    <scope>NUCLEOTIDE SEQUENCE [LARGE SCALE GENOMIC DNA]</scope>
</reference>
<keyword evidence="2" id="KW-1185">Reference proteome</keyword>
<evidence type="ECO:0000313" key="1">
    <source>
        <dbReference type="EMBL" id="CAH8329502.1"/>
    </source>
</evidence>
<sequence length="114" mass="12928">MALRKLVSSVAKVIETQPLQKVRVEQMSSTMKRVWEEEVSQNKLGVSLLLAAAGLVGHKKSEYDDVKKLRAQLLEIFADIEIVMLRFAAKSEALKSTKAEVMKLKREIWLSKET</sequence>
<dbReference type="Proteomes" id="UP001642260">
    <property type="component" value="Unassembled WGS sequence"/>
</dbReference>
<gene>
    <name evidence="1" type="ORF">ERUC_LOCUS11623</name>
</gene>
<proteinExistence type="predicted"/>
<accession>A0ABC8JP91</accession>
<evidence type="ECO:0000313" key="2">
    <source>
        <dbReference type="Proteomes" id="UP001642260"/>
    </source>
</evidence>
<dbReference type="EMBL" id="CAKOAT010110710">
    <property type="protein sequence ID" value="CAH8329502.1"/>
    <property type="molecule type" value="Genomic_DNA"/>
</dbReference>
<comment type="caution">
    <text evidence="1">The sequence shown here is derived from an EMBL/GenBank/DDBJ whole genome shotgun (WGS) entry which is preliminary data.</text>
</comment>